<evidence type="ECO:0000259" key="7">
    <source>
        <dbReference type="Pfam" id="PF00924"/>
    </source>
</evidence>
<feature type="compositionally biased region" description="Acidic residues" evidence="5">
    <location>
        <begin position="515"/>
        <end position="525"/>
    </location>
</feature>
<dbReference type="SUPFAM" id="SSF50182">
    <property type="entry name" value="Sm-like ribonucleoproteins"/>
    <property type="match status" value="1"/>
</dbReference>
<feature type="domain" description="Mechanosensitive ion channel MscS" evidence="7">
    <location>
        <begin position="199"/>
        <end position="265"/>
    </location>
</feature>
<evidence type="ECO:0000256" key="2">
    <source>
        <dbReference type="ARBA" id="ARBA00022692"/>
    </source>
</evidence>
<feature type="compositionally biased region" description="Low complexity" evidence="5">
    <location>
        <begin position="409"/>
        <end position="421"/>
    </location>
</feature>
<proteinExistence type="predicted"/>
<evidence type="ECO:0000313" key="9">
    <source>
        <dbReference type="Proteomes" id="UP000199012"/>
    </source>
</evidence>
<comment type="subcellular location">
    <subcellularLocation>
        <location evidence="1">Membrane</location>
    </subcellularLocation>
</comment>
<keyword evidence="9" id="KW-1185">Reference proteome</keyword>
<evidence type="ECO:0000256" key="5">
    <source>
        <dbReference type="SAM" id="MobiDB-lite"/>
    </source>
</evidence>
<feature type="region of interest" description="Disordered" evidence="5">
    <location>
        <begin position="355"/>
        <end position="429"/>
    </location>
</feature>
<keyword evidence="2 6" id="KW-0812">Transmembrane</keyword>
<dbReference type="RefSeq" id="WP_090033510.1">
    <property type="nucleotide sequence ID" value="NZ_BONM01000007.1"/>
</dbReference>
<dbReference type="PANTHER" id="PTHR30566">
    <property type="entry name" value="YNAI-RELATED MECHANOSENSITIVE ION CHANNEL"/>
    <property type="match status" value="1"/>
</dbReference>
<sequence length="570" mass="59335">MPSLPLPTTLLEAVTPAAGEEDSVVREVVVPLASVAVAVVLALVVSAVVGLAVRRLARRWSVLADLSHRSRRPLRWTLVVLAAWSAIGVSTAPAQWRSILQHGLLIAIIGLVAWLLGSLAFVLEDAALARYRVDVVDNRHARRVRTQIQVLRRITVAVLVLCALAAALLTFPSARAVGASVFASAGLLSIVAGLAAQSSLANVFAGLQLAFTDAIRVDDVVIVEGEWGRIEEITLTYVVVHVWDDRRLILPSTHFTTTPFENWTRRASQLLGTVELDLDWDVPVDAMRARLSELLAQTPLWDQRVGILQVTEATGGVVRVRVLASAADAPTLFDLRCYLREGLVVWLQQSAREALPRSRWEGAAPPPGEEPEALARRLAAAAAREQDARAEGNPHLRPASGATPEARGGRSADVAAAAGAGRADERPGLAATAVQPTVRPAAGPGSQGTPAPAGSGLFTGSLAAVERSRAFAGPGDDVIAERERTAAAADAEEAAAARGADGRGSGATAVVLPAGDDDLPADEDAAAPTTPVDDGATQVLPPVRAPRTAGSSGARPPRTGPSSGDAGGDA</sequence>
<feature type="region of interest" description="Disordered" evidence="5">
    <location>
        <begin position="438"/>
        <end position="457"/>
    </location>
</feature>
<dbReference type="PANTHER" id="PTHR30566:SF25">
    <property type="entry name" value="INNER MEMBRANE PROTEIN"/>
    <property type="match status" value="1"/>
</dbReference>
<dbReference type="GO" id="GO:0016020">
    <property type="term" value="C:membrane"/>
    <property type="evidence" value="ECO:0007669"/>
    <property type="project" value="UniProtKB-SubCell"/>
</dbReference>
<organism evidence="8 9">
    <name type="scientific">Cellulomonas marina</name>
    <dbReference type="NCBI Taxonomy" id="988821"/>
    <lineage>
        <taxon>Bacteria</taxon>
        <taxon>Bacillati</taxon>
        <taxon>Actinomycetota</taxon>
        <taxon>Actinomycetes</taxon>
        <taxon>Micrococcales</taxon>
        <taxon>Cellulomonadaceae</taxon>
        <taxon>Cellulomonas</taxon>
    </lineage>
</organism>
<dbReference type="GO" id="GO:0055085">
    <property type="term" value="P:transmembrane transport"/>
    <property type="evidence" value="ECO:0007669"/>
    <property type="project" value="InterPro"/>
</dbReference>
<dbReference type="Gene3D" id="2.30.30.60">
    <property type="match status" value="1"/>
</dbReference>
<evidence type="ECO:0000256" key="1">
    <source>
        <dbReference type="ARBA" id="ARBA00004370"/>
    </source>
</evidence>
<dbReference type="Gene3D" id="1.10.287.1260">
    <property type="match status" value="1"/>
</dbReference>
<keyword evidence="3 6" id="KW-1133">Transmembrane helix</keyword>
<keyword evidence="4 6" id="KW-0472">Membrane</keyword>
<protein>
    <submittedName>
        <fullName evidence="8">Mechanosensitive ion channel</fullName>
    </submittedName>
</protein>
<dbReference type="Pfam" id="PF00924">
    <property type="entry name" value="MS_channel_2nd"/>
    <property type="match status" value="1"/>
</dbReference>
<gene>
    <name evidence="8" type="ORF">SAMN05421867_11157</name>
</gene>
<dbReference type="InterPro" id="IPR023408">
    <property type="entry name" value="MscS_beta-dom_sf"/>
</dbReference>
<dbReference type="EMBL" id="FOKA01000011">
    <property type="protein sequence ID" value="SFB24900.1"/>
    <property type="molecule type" value="Genomic_DNA"/>
</dbReference>
<feature type="transmembrane region" description="Helical" evidence="6">
    <location>
        <begin position="74"/>
        <end position="96"/>
    </location>
</feature>
<feature type="compositionally biased region" description="Basic and acidic residues" evidence="5">
    <location>
        <begin position="384"/>
        <end position="394"/>
    </location>
</feature>
<accession>A0A1I0ZK44</accession>
<dbReference type="AlphaFoldDB" id="A0A1I0ZK44"/>
<evidence type="ECO:0000256" key="6">
    <source>
        <dbReference type="SAM" id="Phobius"/>
    </source>
</evidence>
<evidence type="ECO:0000256" key="4">
    <source>
        <dbReference type="ARBA" id="ARBA00023136"/>
    </source>
</evidence>
<dbReference type="Proteomes" id="UP000199012">
    <property type="component" value="Unassembled WGS sequence"/>
</dbReference>
<feature type="compositionally biased region" description="Low complexity" evidence="5">
    <location>
        <begin position="526"/>
        <end position="536"/>
    </location>
</feature>
<dbReference type="InterPro" id="IPR006685">
    <property type="entry name" value="MscS_channel_2nd"/>
</dbReference>
<feature type="transmembrane region" description="Helical" evidence="6">
    <location>
        <begin position="29"/>
        <end position="53"/>
    </location>
</feature>
<dbReference type="InterPro" id="IPR010920">
    <property type="entry name" value="LSM_dom_sf"/>
</dbReference>
<feature type="region of interest" description="Disordered" evidence="5">
    <location>
        <begin position="484"/>
        <end position="570"/>
    </location>
</feature>
<reference evidence="8 9" key="1">
    <citation type="submission" date="2016-10" db="EMBL/GenBank/DDBJ databases">
        <authorList>
            <person name="de Groot N.N."/>
        </authorList>
    </citation>
    <scope>NUCLEOTIDE SEQUENCE [LARGE SCALE GENOMIC DNA]</scope>
    <source>
        <strain evidence="8 9">CGMCC 4.6945</strain>
    </source>
</reference>
<feature type="compositionally biased region" description="Low complexity" evidence="5">
    <location>
        <begin position="486"/>
        <end position="499"/>
    </location>
</feature>
<evidence type="ECO:0000256" key="3">
    <source>
        <dbReference type="ARBA" id="ARBA00022989"/>
    </source>
</evidence>
<feature type="transmembrane region" description="Helical" evidence="6">
    <location>
        <begin position="150"/>
        <end position="171"/>
    </location>
</feature>
<evidence type="ECO:0000313" key="8">
    <source>
        <dbReference type="EMBL" id="SFB24900.1"/>
    </source>
</evidence>
<name>A0A1I0ZK44_9CELL</name>
<dbReference type="STRING" id="988821.SAMN05421867_11157"/>
<feature type="transmembrane region" description="Helical" evidence="6">
    <location>
        <begin position="102"/>
        <end position="123"/>
    </location>
</feature>